<organism evidence="1 2">
    <name type="scientific">Pseudaeromonas paramecii</name>
    <dbReference type="NCBI Taxonomy" id="2138166"/>
    <lineage>
        <taxon>Bacteria</taxon>
        <taxon>Pseudomonadati</taxon>
        <taxon>Pseudomonadota</taxon>
        <taxon>Gammaproteobacteria</taxon>
        <taxon>Aeromonadales</taxon>
        <taxon>Aeromonadaceae</taxon>
        <taxon>Pseudaeromonas</taxon>
    </lineage>
</organism>
<keyword evidence="2" id="KW-1185">Reference proteome</keyword>
<name>A0ABP8Q8V3_9GAMM</name>
<evidence type="ECO:0008006" key="3">
    <source>
        <dbReference type="Google" id="ProtNLM"/>
    </source>
</evidence>
<dbReference type="Pfam" id="PF16074">
    <property type="entry name" value="PilW"/>
    <property type="match status" value="1"/>
</dbReference>
<evidence type="ECO:0000313" key="1">
    <source>
        <dbReference type="EMBL" id="GAA4499354.1"/>
    </source>
</evidence>
<comment type="caution">
    <text evidence="1">The sequence shown here is derived from an EMBL/GenBank/DDBJ whole genome shotgun (WGS) entry which is preliminary data.</text>
</comment>
<evidence type="ECO:0000313" key="2">
    <source>
        <dbReference type="Proteomes" id="UP001501321"/>
    </source>
</evidence>
<proteinExistence type="predicted"/>
<reference evidence="2" key="1">
    <citation type="journal article" date="2019" name="Int. J. Syst. Evol. Microbiol.">
        <title>The Global Catalogue of Microorganisms (GCM) 10K type strain sequencing project: providing services to taxonomists for standard genome sequencing and annotation.</title>
        <authorList>
            <consortium name="The Broad Institute Genomics Platform"/>
            <consortium name="The Broad Institute Genome Sequencing Center for Infectious Disease"/>
            <person name="Wu L."/>
            <person name="Ma J."/>
        </authorList>
    </citation>
    <scope>NUCLEOTIDE SEQUENCE [LARGE SCALE GENOMIC DNA]</scope>
    <source>
        <strain evidence="2">JCM 32226</strain>
    </source>
</reference>
<dbReference type="EMBL" id="BAABFC010000012">
    <property type="protein sequence ID" value="GAA4499354.1"/>
    <property type="molecule type" value="Genomic_DNA"/>
</dbReference>
<accession>A0ABP8Q8V3</accession>
<gene>
    <name evidence="1" type="ORF">GCM10023095_19360</name>
</gene>
<sequence length="255" mass="26915">MVELMVAIAIGLFIIAGLYSMLSSSQQTYALSQANGQLTEAGRRVNRLLQNTLAQAGFINYQRLRLNNSLPVATVASPSVSWTLGQSVSGSNDLASSGTALAGTDVLLMRFYGSSKSDNDGGTDTSADGFLFDCSGNAMNNQKLVTLSLYVSPNKQLICADNQGNSQVLANDIESLQFRFLPDTTGASFVTADNITNWSGVIAVEYAFLASAASGQGIQSASQSYQLLDKTVTAGGDRQLRQVFSGNITLHNQGG</sequence>
<protein>
    <recommendedName>
        <fullName evidence="3">Pilus assembly protein PilW</fullName>
    </recommendedName>
</protein>
<dbReference type="Proteomes" id="UP001501321">
    <property type="component" value="Unassembled WGS sequence"/>
</dbReference>
<dbReference type="InterPro" id="IPR032092">
    <property type="entry name" value="PilW"/>
</dbReference>